<gene>
    <name evidence="1" type="ORF">METZ01_LOCUS16341</name>
</gene>
<dbReference type="AlphaFoldDB" id="A0A381PB01"/>
<proteinExistence type="predicted"/>
<accession>A0A381PB01</accession>
<dbReference type="EMBL" id="UINC01000916">
    <property type="protein sequence ID" value="SUZ63487.1"/>
    <property type="molecule type" value="Genomic_DNA"/>
</dbReference>
<protein>
    <submittedName>
        <fullName evidence="1">Uncharacterized protein</fullName>
    </submittedName>
</protein>
<organism evidence="1">
    <name type="scientific">marine metagenome</name>
    <dbReference type="NCBI Taxonomy" id="408172"/>
    <lineage>
        <taxon>unclassified sequences</taxon>
        <taxon>metagenomes</taxon>
        <taxon>ecological metagenomes</taxon>
    </lineage>
</organism>
<sequence>MLIKSYLIDNIYDNNKVVSLLKIGLI</sequence>
<evidence type="ECO:0000313" key="1">
    <source>
        <dbReference type="EMBL" id="SUZ63487.1"/>
    </source>
</evidence>
<name>A0A381PB01_9ZZZZ</name>
<reference evidence="1" key="1">
    <citation type="submission" date="2018-05" db="EMBL/GenBank/DDBJ databases">
        <authorList>
            <person name="Lanie J.A."/>
            <person name="Ng W.-L."/>
            <person name="Kazmierczak K.M."/>
            <person name="Andrzejewski T.M."/>
            <person name="Davidsen T.M."/>
            <person name="Wayne K.J."/>
            <person name="Tettelin H."/>
            <person name="Glass J.I."/>
            <person name="Rusch D."/>
            <person name="Podicherti R."/>
            <person name="Tsui H.-C.T."/>
            <person name="Winkler M.E."/>
        </authorList>
    </citation>
    <scope>NUCLEOTIDE SEQUENCE</scope>
</reference>